<dbReference type="EC" id="5.4.99.25" evidence="5"/>
<dbReference type="GeneID" id="98003530"/>
<dbReference type="HOGENOM" id="CLU_032087_0_0_11"/>
<feature type="active site" description="Nucleophile" evidence="5">
    <location>
        <position position="46"/>
    </location>
</feature>
<dbReference type="GO" id="GO:0160148">
    <property type="term" value="F:tRNA pseudouridine(55) synthase activity"/>
    <property type="evidence" value="ECO:0007669"/>
    <property type="project" value="UniProtKB-EC"/>
</dbReference>
<keyword evidence="3 5" id="KW-0819">tRNA processing</keyword>
<organism evidence="8 9">
    <name type="scientific">Collinsella stercoris DSM 13279</name>
    <dbReference type="NCBI Taxonomy" id="445975"/>
    <lineage>
        <taxon>Bacteria</taxon>
        <taxon>Bacillati</taxon>
        <taxon>Actinomycetota</taxon>
        <taxon>Coriobacteriia</taxon>
        <taxon>Coriobacteriales</taxon>
        <taxon>Coriobacteriaceae</taxon>
        <taxon>Collinsella</taxon>
    </lineage>
</organism>
<dbReference type="GO" id="GO:1990481">
    <property type="term" value="P:mRNA pseudouridine synthesis"/>
    <property type="evidence" value="ECO:0007669"/>
    <property type="project" value="TreeGrafter"/>
</dbReference>
<dbReference type="InterPro" id="IPR032819">
    <property type="entry name" value="TruB_C"/>
</dbReference>
<evidence type="ECO:0000256" key="2">
    <source>
        <dbReference type="ARBA" id="ARBA00005642"/>
    </source>
</evidence>
<comment type="catalytic activity">
    <reaction evidence="1 5">
        <text>uridine(55) in tRNA = pseudouridine(55) in tRNA</text>
        <dbReference type="Rhea" id="RHEA:42532"/>
        <dbReference type="Rhea" id="RHEA-COMP:10101"/>
        <dbReference type="Rhea" id="RHEA-COMP:10102"/>
        <dbReference type="ChEBI" id="CHEBI:65314"/>
        <dbReference type="ChEBI" id="CHEBI:65315"/>
        <dbReference type="EC" id="5.4.99.25"/>
    </reaction>
</comment>
<dbReference type="GO" id="GO:0003723">
    <property type="term" value="F:RNA binding"/>
    <property type="evidence" value="ECO:0007669"/>
    <property type="project" value="InterPro"/>
</dbReference>
<comment type="caution">
    <text evidence="8">The sequence shown here is derived from an EMBL/GenBank/DDBJ whole genome shotgun (WGS) entry which is preliminary data.</text>
</comment>
<evidence type="ECO:0000256" key="3">
    <source>
        <dbReference type="ARBA" id="ARBA00022694"/>
    </source>
</evidence>
<dbReference type="STRING" id="445975.COLSTE_01857"/>
<dbReference type="OrthoDB" id="9802309at2"/>
<dbReference type="Proteomes" id="UP000003560">
    <property type="component" value="Unassembled WGS sequence"/>
</dbReference>
<dbReference type="CDD" id="cd02573">
    <property type="entry name" value="PseudoU_synth_EcTruB"/>
    <property type="match status" value="1"/>
</dbReference>
<dbReference type="InterPro" id="IPR020103">
    <property type="entry name" value="PsdUridine_synth_cat_dom_sf"/>
</dbReference>
<feature type="domain" description="tRNA pseudouridylate synthase B C-terminal" evidence="7">
    <location>
        <begin position="186"/>
        <end position="229"/>
    </location>
</feature>
<comment type="function">
    <text evidence="5">Responsible for synthesis of pseudouridine from uracil-55 in the psi GC loop of transfer RNAs.</text>
</comment>
<dbReference type="InterPro" id="IPR002501">
    <property type="entry name" value="PsdUridine_synth_N"/>
</dbReference>
<accession>B6GCN3</accession>
<dbReference type="eggNOG" id="COG0130">
    <property type="taxonomic scope" value="Bacteria"/>
</dbReference>
<feature type="domain" description="Pseudouridine synthase II N-terminal" evidence="6">
    <location>
        <begin position="31"/>
        <end position="185"/>
    </location>
</feature>
<proteinExistence type="inferred from homology"/>
<dbReference type="HAMAP" id="MF_01080">
    <property type="entry name" value="TruB_bact"/>
    <property type="match status" value="1"/>
</dbReference>
<dbReference type="EMBL" id="ABXJ01000108">
    <property type="protein sequence ID" value="EEA89959.1"/>
    <property type="molecule type" value="Genomic_DNA"/>
</dbReference>
<reference evidence="8 9" key="2">
    <citation type="submission" date="2008-10" db="EMBL/GenBank/DDBJ databases">
        <authorList>
            <person name="Fulton L."/>
            <person name="Clifton S."/>
            <person name="Fulton B."/>
            <person name="Xu J."/>
            <person name="Minx P."/>
            <person name="Pepin K.H."/>
            <person name="Johnson M."/>
            <person name="Thiruvilangam P."/>
            <person name="Bhonagiri V."/>
            <person name="Nash W.E."/>
            <person name="Mardis E.R."/>
            <person name="Wilson R.K."/>
        </authorList>
    </citation>
    <scope>NUCLEOTIDE SEQUENCE [LARGE SCALE GENOMIC DNA]</scope>
    <source>
        <strain evidence="8 9">DSM 13279</strain>
    </source>
</reference>
<dbReference type="Pfam" id="PF16198">
    <property type="entry name" value="TruB_C_2"/>
    <property type="match status" value="1"/>
</dbReference>
<name>B6GCN3_9ACTN</name>
<gene>
    <name evidence="5 8" type="primary">truB</name>
    <name evidence="8" type="ORF">COLSTE_01857</name>
</gene>
<dbReference type="RefSeq" id="WP_006721490.1">
    <property type="nucleotide sequence ID" value="NZ_CP085935.1"/>
</dbReference>
<dbReference type="InterPro" id="IPR014780">
    <property type="entry name" value="tRNA_psdUridine_synth_TruB"/>
</dbReference>
<evidence type="ECO:0000259" key="7">
    <source>
        <dbReference type="Pfam" id="PF16198"/>
    </source>
</evidence>
<dbReference type="AlphaFoldDB" id="B6GCN3"/>
<sequence length="316" mass="33731">MAKRKPSELNLLLAVDKPVGITSHDVVSRVRRALNERRVGHAGTLDPLASGVMIVGVGQATRLLGRITLERKRYLARIMFGCETTTDDAEGEPTRIADVSDDVLSPLFAKGVLREFVGEQEQVPPAYSAISVDGVRSYKRARAGEDVELPARTIEVYAADLVAVDEVDGRAVWTASFDVSKGTYIRSLARDIGRAAGSAAHVADLRRTASGPVTSGMCARIEDLSPEHAHAAALDPARVLGIPVRELTDDELAAVLNGRAIPCGSPRAAGEPFVPGDAASTYALVNDGRLRAIAAREGDYLRMETVFPQGIEGVVR</sequence>
<evidence type="ECO:0000256" key="4">
    <source>
        <dbReference type="ARBA" id="ARBA00023235"/>
    </source>
</evidence>
<evidence type="ECO:0000256" key="5">
    <source>
        <dbReference type="HAMAP-Rule" id="MF_01080"/>
    </source>
</evidence>
<reference evidence="8 9" key="1">
    <citation type="submission" date="2008-10" db="EMBL/GenBank/DDBJ databases">
        <title>Draft genome sequence of Collinsella stercoris (DSM 13279).</title>
        <authorList>
            <person name="Sudarsanam P."/>
            <person name="Ley R."/>
            <person name="Guruge J."/>
            <person name="Turnbaugh P.J."/>
            <person name="Mahowald M."/>
            <person name="Liep D."/>
            <person name="Gordon J."/>
        </authorList>
    </citation>
    <scope>NUCLEOTIDE SEQUENCE [LARGE SCALE GENOMIC DNA]</scope>
    <source>
        <strain evidence="8 9">DSM 13279</strain>
    </source>
</reference>
<comment type="similarity">
    <text evidence="2 5">Belongs to the pseudouridine synthase TruB family. Type 1 subfamily.</text>
</comment>
<keyword evidence="9" id="KW-1185">Reference proteome</keyword>
<dbReference type="Gene3D" id="3.30.2350.10">
    <property type="entry name" value="Pseudouridine synthase"/>
    <property type="match status" value="1"/>
</dbReference>
<evidence type="ECO:0000256" key="1">
    <source>
        <dbReference type="ARBA" id="ARBA00000385"/>
    </source>
</evidence>
<protein>
    <recommendedName>
        <fullName evidence="5">tRNA pseudouridine synthase B</fullName>
        <ecNumber evidence="5">5.4.99.25</ecNumber>
    </recommendedName>
    <alternativeName>
        <fullName evidence="5">tRNA pseudouridine(55) synthase</fullName>
        <shortName evidence="5">Psi55 synthase</shortName>
    </alternativeName>
    <alternativeName>
        <fullName evidence="5">tRNA pseudouridylate synthase</fullName>
    </alternativeName>
    <alternativeName>
        <fullName evidence="5">tRNA-uridine isomerase</fullName>
    </alternativeName>
</protein>
<evidence type="ECO:0000313" key="8">
    <source>
        <dbReference type="EMBL" id="EEA89959.1"/>
    </source>
</evidence>
<evidence type="ECO:0000313" key="9">
    <source>
        <dbReference type="Proteomes" id="UP000003560"/>
    </source>
</evidence>
<dbReference type="SUPFAM" id="SSF55120">
    <property type="entry name" value="Pseudouridine synthase"/>
    <property type="match status" value="1"/>
</dbReference>
<dbReference type="GO" id="GO:0031119">
    <property type="term" value="P:tRNA pseudouridine synthesis"/>
    <property type="evidence" value="ECO:0007669"/>
    <property type="project" value="UniProtKB-UniRule"/>
</dbReference>
<dbReference type="NCBIfam" id="TIGR00431">
    <property type="entry name" value="TruB"/>
    <property type="match status" value="1"/>
</dbReference>
<dbReference type="PANTHER" id="PTHR13767:SF2">
    <property type="entry name" value="PSEUDOURIDYLATE SYNTHASE TRUB1"/>
    <property type="match status" value="1"/>
</dbReference>
<evidence type="ECO:0000259" key="6">
    <source>
        <dbReference type="Pfam" id="PF01509"/>
    </source>
</evidence>
<dbReference type="Pfam" id="PF01509">
    <property type="entry name" value="TruB_N"/>
    <property type="match status" value="1"/>
</dbReference>
<keyword evidence="4 5" id="KW-0413">Isomerase</keyword>
<dbReference type="PANTHER" id="PTHR13767">
    <property type="entry name" value="TRNA-PSEUDOURIDINE SYNTHASE"/>
    <property type="match status" value="1"/>
</dbReference>